<keyword evidence="6" id="KW-0963">Cytoplasm</keyword>
<evidence type="ECO:0000256" key="4">
    <source>
        <dbReference type="ARBA" id="ARBA00022691"/>
    </source>
</evidence>
<feature type="domain" description="Ribosomal RNA adenine methylase transferase N-terminal" evidence="8">
    <location>
        <begin position="26"/>
        <end position="185"/>
    </location>
</feature>
<keyword evidence="1 6" id="KW-0698">rRNA processing</keyword>
<dbReference type="PANTHER" id="PTHR11727:SF7">
    <property type="entry name" value="DIMETHYLADENOSINE TRANSFERASE-RELATED"/>
    <property type="match status" value="1"/>
</dbReference>
<dbReference type="CDD" id="cd02440">
    <property type="entry name" value="AdoMet_MTases"/>
    <property type="match status" value="1"/>
</dbReference>
<dbReference type="Gene3D" id="3.40.50.150">
    <property type="entry name" value="Vaccinia Virus protein VP39"/>
    <property type="match status" value="1"/>
</dbReference>
<keyword evidence="3 6" id="KW-0808">Transferase</keyword>
<comment type="subcellular location">
    <subcellularLocation>
        <location evidence="6">Cytoplasm</location>
    </subcellularLocation>
</comment>
<dbReference type="SUPFAM" id="SSF53335">
    <property type="entry name" value="S-adenosyl-L-methionine-dependent methyltransferases"/>
    <property type="match status" value="1"/>
</dbReference>
<dbReference type="Proteomes" id="UP000005867">
    <property type="component" value="Chromosome"/>
</dbReference>
<dbReference type="AlphaFoldDB" id="G7VFE2"/>
<dbReference type="HOGENOM" id="CLU_041220_0_2_2"/>
<dbReference type="GO" id="GO:0003723">
    <property type="term" value="F:RNA binding"/>
    <property type="evidence" value="ECO:0007669"/>
    <property type="project" value="UniProtKB-UniRule"/>
</dbReference>
<dbReference type="EC" id="2.1.1.-" evidence="6"/>
<dbReference type="InterPro" id="IPR020596">
    <property type="entry name" value="rRNA_Ade_Mease_Trfase_CS"/>
</dbReference>
<comment type="function">
    <text evidence="6">Specifically dimethylates two adjacent adenosines in the loop of a conserved hairpin near the 3'-end of 16S rRNA in the 30S particle. May play a critical role in biogenesis of 30S subunits.</text>
</comment>
<dbReference type="InterPro" id="IPR029063">
    <property type="entry name" value="SAM-dependent_MTases_sf"/>
</dbReference>
<dbReference type="STRING" id="1104324.P186_1529"/>
<dbReference type="PROSITE" id="PS01131">
    <property type="entry name" value="RRNA_A_DIMETH"/>
    <property type="match status" value="1"/>
</dbReference>
<evidence type="ECO:0000313" key="9">
    <source>
        <dbReference type="EMBL" id="AET32948.1"/>
    </source>
</evidence>
<evidence type="ECO:0000256" key="2">
    <source>
        <dbReference type="ARBA" id="ARBA00022603"/>
    </source>
</evidence>
<feature type="binding site" evidence="6 7">
    <location>
        <position position="103"/>
    </location>
    <ligand>
        <name>S-adenosyl-L-methionine</name>
        <dbReference type="ChEBI" id="CHEBI:59789"/>
    </ligand>
</feature>
<dbReference type="eggNOG" id="arCOG04131">
    <property type="taxonomic scope" value="Archaea"/>
</dbReference>
<feature type="binding site" evidence="6 7">
    <location>
        <position position="65"/>
    </location>
    <ligand>
        <name>S-adenosyl-L-methionine</name>
        <dbReference type="ChEBI" id="CHEBI:59789"/>
    </ligand>
</feature>
<reference evidence="9 10" key="1">
    <citation type="journal article" date="2012" name="J. Bacteriol.">
        <title>Complete genome sequence of strain 1860, a crenarchaeon of the genus pyrobaculum able to grow with various electron acceptors.</title>
        <authorList>
            <person name="Mardanov A.V."/>
            <person name="Gumerov V.M."/>
            <person name="Slobodkina G.B."/>
            <person name="Beletsky A.V."/>
            <person name="Bonch-Osmolovskaya E.A."/>
            <person name="Ravin N.V."/>
            <person name="Skryabin K.G."/>
        </authorList>
    </citation>
    <scope>NUCLEOTIDE SEQUENCE [LARGE SCALE GENOMIC DNA]</scope>
    <source>
        <strain evidence="9 10">1860</strain>
    </source>
</reference>
<dbReference type="PANTHER" id="PTHR11727">
    <property type="entry name" value="DIMETHYLADENOSINE TRANSFERASE"/>
    <property type="match status" value="1"/>
</dbReference>
<feature type="binding site" evidence="6 7">
    <location>
        <position position="21"/>
    </location>
    <ligand>
        <name>S-adenosyl-L-methionine</name>
        <dbReference type="ChEBI" id="CHEBI:59789"/>
    </ligand>
</feature>
<keyword evidence="10" id="KW-1185">Reference proteome</keyword>
<evidence type="ECO:0000256" key="6">
    <source>
        <dbReference type="HAMAP-Rule" id="MF_00607"/>
    </source>
</evidence>
<dbReference type="InterPro" id="IPR011530">
    <property type="entry name" value="rRNA_adenine_dimethylase"/>
</dbReference>
<evidence type="ECO:0000313" key="10">
    <source>
        <dbReference type="Proteomes" id="UP000005867"/>
    </source>
</evidence>
<feature type="binding site" evidence="6 7">
    <location>
        <position position="19"/>
    </location>
    <ligand>
        <name>S-adenosyl-L-methionine</name>
        <dbReference type="ChEBI" id="CHEBI:59789"/>
    </ligand>
</feature>
<evidence type="ECO:0000256" key="1">
    <source>
        <dbReference type="ARBA" id="ARBA00022552"/>
    </source>
</evidence>
<dbReference type="GO" id="GO:0005737">
    <property type="term" value="C:cytoplasm"/>
    <property type="evidence" value="ECO:0007669"/>
    <property type="project" value="UniProtKB-SubCell"/>
</dbReference>
<keyword evidence="2 6" id="KW-0489">Methyltransferase</keyword>
<dbReference type="EMBL" id="CP003098">
    <property type="protein sequence ID" value="AET32948.1"/>
    <property type="molecule type" value="Genomic_DNA"/>
</dbReference>
<accession>G7VFE2</accession>
<keyword evidence="4 6" id="KW-0949">S-adenosyl-L-methionine</keyword>
<evidence type="ECO:0000259" key="8">
    <source>
        <dbReference type="SMART" id="SM00650"/>
    </source>
</evidence>
<dbReference type="HAMAP" id="MF_00607">
    <property type="entry name" value="16SrRNA_methyltr_A"/>
    <property type="match status" value="1"/>
</dbReference>
<dbReference type="KEGG" id="pyr:P186_1529"/>
<feature type="binding site" evidence="6 7">
    <location>
        <position position="44"/>
    </location>
    <ligand>
        <name>S-adenosyl-L-methionine</name>
        <dbReference type="ChEBI" id="CHEBI:59789"/>
    </ligand>
</feature>
<dbReference type="GO" id="GO:0000179">
    <property type="term" value="F:rRNA (adenine-N6,N6-)-dimethyltransferase activity"/>
    <property type="evidence" value="ECO:0007669"/>
    <property type="project" value="UniProtKB-UniRule"/>
</dbReference>
<evidence type="ECO:0000256" key="3">
    <source>
        <dbReference type="ARBA" id="ARBA00022679"/>
    </source>
</evidence>
<keyword evidence="5 6" id="KW-0694">RNA-binding</keyword>
<comment type="similarity">
    <text evidence="6">Belongs to the class I-like SAM-binding methyltransferase superfamily. rRNA adenine N(6)-methyltransferase family. RsmA subfamily.</text>
</comment>
<protein>
    <recommendedName>
        <fullName evidence="6">Probable ribosomal RNA small subunit methyltransferase A</fullName>
        <ecNumber evidence="6">2.1.1.-</ecNumber>
    </recommendedName>
    <alternativeName>
        <fullName evidence="6">16S rRNA dimethyladenosine transferase</fullName>
    </alternativeName>
    <alternativeName>
        <fullName evidence="6">16S rRNA dimethylase</fullName>
    </alternativeName>
    <alternativeName>
        <fullName evidence="6">S-adenosylmethionine-6-N',N'-adenosyl(rRNA) dimethyltransferase</fullName>
    </alternativeName>
</protein>
<evidence type="ECO:0000256" key="5">
    <source>
        <dbReference type="ARBA" id="ARBA00022884"/>
    </source>
</evidence>
<feature type="binding site" evidence="6 7">
    <location>
        <position position="88"/>
    </location>
    <ligand>
        <name>S-adenosyl-L-methionine</name>
        <dbReference type="ChEBI" id="CHEBI:59789"/>
    </ligand>
</feature>
<dbReference type="Pfam" id="PF00398">
    <property type="entry name" value="RrnaAD"/>
    <property type="match status" value="1"/>
</dbReference>
<dbReference type="InterPro" id="IPR001737">
    <property type="entry name" value="KsgA/Erm"/>
</dbReference>
<name>G7VFE2_9CREN</name>
<dbReference type="SMART" id="SM00650">
    <property type="entry name" value="rADc"/>
    <property type="match status" value="1"/>
</dbReference>
<evidence type="ECO:0000256" key="7">
    <source>
        <dbReference type="PROSITE-ProRule" id="PRU01026"/>
    </source>
</evidence>
<dbReference type="NCBIfam" id="TIGR00755">
    <property type="entry name" value="ksgA"/>
    <property type="match status" value="1"/>
</dbReference>
<sequence>MAIYRWVIEGVGRRRLSQHFLVDPSAAEYIVSLVPPGLDVIEVGPGRGALTFPLAAKSRRVYAIELDRELAEWLRQMAPPNVVVIQGDALEVEWPHADFFVSNIPYAVTSPLLLRLASRRLPAVVTVQREVAHRLAAAPGSGDYGRLTIAVRCHYDVEVLRVLPPQVFAPPPKVYSAVVRLTPRAPCVEDFEGFQRFTAWLFSARRKTLRRLGLSPSTKRVYQLSLEEIVELFRTSAGH</sequence>
<proteinExistence type="inferred from homology"/>
<organism evidence="9 10">
    <name type="scientific">Pyrobaculum ferrireducens</name>
    <dbReference type="NCBI Taxonomy" id="1104324"/>
    <lineage>
        <taxon>Archaea</taxon>
        <taxon>Thermoproteota</taxon>
        <taxon>Thermoprotei</taxon>
        <taxon>Thermoproteales</taxon>
        <taxon>Thermoproteaceae</taxon>
        <taxon>Pyrobaculum</taxon>
    </lineage>
</organism>
<gene>
    <name evidence="6" type="primary">rsmA</name>
    <name evidence="6" type="synonym">ksgA</name>
    <name evidence="9" type="ORF">P186_1529</name>
</gene>
<dbReference type="PROSITE" id="PS51689">
    <property type="entry name" value="SAM_RNA_A_N6_MT"/>
    <property type="match status" value="1"/>
</dbReference>
<dbReference type="InterPro" id="IPR020598">
    <property type="entry name" value="rRNA_Ade_methylase_Trfase_N"/>
</dbReference>